<dbReference type="InterPro" id="IPR050407">
    <property type="entry name" value="Geranylgeranyl_reductase"/>
</dbReference>
<sequence>MSQRKVLECDVLIVGGGPAGLSVAGALPEDVSAIVIHQDKEIGKPVRTSGGSWLSDMQRLNIPQSLFQIIDTLDIFSDNQKTHLSFQEDRPVVLDVTGLYQWLGTKAEDRGVQIFCDTKFQTTQKTDDGRFETEVRSKAGGIEKVVSKYIVDASGVHCAVLRSLSLGPKPVRYGVGIEYEYALGANDPHRAVLFVGTDALSGYGWVFPTPDNRLRIGVGIIHPDTDLSPREMLEGFLKSSALKRYGMTVEGLVLQKNGGTIPSIPYDPKLVYGQVIRVGDSANFATPIVGEGIRICIEFGDLLGRKLGKSLLTGSSKHLLDYEAACQRAMARNYRVGVSANKRISSYGVADWDKSVARLDRLNERDVVALLKAEFSAKLVLRTLLGLLRSRTEKCLKRLGGHRQS</sequence>
<dbReference type="Proteomes" id="UP000238392">
    <property type="component" value="Unassembled WGS sequence"/>
</dbReference>
<name>A0A2T0WS42_9RHOB</name>
<dbReference type="GO" id="GO:0071949">
    <property type="term" value="F:FAD binding"/>
    <property type="evidence" value="ECO:0007669"/>
    <property type="project" value="InterPro"/>
</dbReference>
<evidence type="ECO:0000313" key="3">
    <source>
        <dbReference type="Proteomes" id="UP000238392"/>
    </source>
</evidence>
<dbReference type="Gene3D" id="3.50.50.60">
    <property type="entry name" value="FAD/NAD(P)-binding domain"/>
    <property type="match status" value="1"/>
</dbReference>
<gene>
    <name evidence="2" type="ORF">CLV74_10666</name>
</gene>
<proteinExistence type="predicted"/>
<feature type="domain" description="FAD-binding" evidence="1">
    <location>
        <begin position="8"/>
        <end position="166"/>
    </location>
</feature>
<dbReference type="PRINTS" id="PR00420">
    <property type="entry name" value="RNGMNOXGNASE"/>
</dbReference>
<dbReference type="RefSeq" id="WP_106264395.1">
    <property type="nucleotide sequence ID" value="NZ_PVTQ01000006.1"/>
</dbReference>
<dbReference type="InterPro" id="IPR002938">
    <property type="entry name" value="FAD-bd"/>
</dbReference>
<evidence type="ECO:0000259" key="1">
    <source>
        <dbReference type="Pfam" id="PF01494"/>
    </source>
</evidence>
<dbReference type="EMBL" id="PVTQ01000006">
    <property type="protein sequence ID" value="PRY89364.1"/>
    <property type="molecule type" value="Genomic_DNA"/>
</dbReference>
<keyword evidence="3" id="KW-1185">Reference proteome</keyword>
<dbReference type="SUPFAM" id="SSF51905">
    <property type="entry name" value="FAD/NAD(P)-binding domain"/>
    <property type="match status" value="1"/>
</dbReference>
<comment type="caution">
    <text evidence="2">The sequence shown here is derived from an EMBL/GenBank/DDBJ whole genome shotgun (WGS) entry which is preliminary data.</text>
</comment>
<reference evidence="2 3" key="1">
    <citation type="submission" date="2018-03" db="EMBL/GenBank/DDBJ databases">
        <title>Genomic Encyclopedia of Archaeal and Bacterial Type Strains, Phase II (KMG-II): from individual species to whole genera.</title>
        <authorList>
            <person name="Goeker M."/>
        </authorList>
    </citation>
    <scope>NUCLEOTIDE SEQUENCE [LARGE SCALE GENOMIC DNA]</scope>
    <source>
        <strain evidence="2 3">DSM 100212</strain>
    </source>
</reference>
<dbReference type="InterPro" id="IPR036188">
    <property type="entry name" value="FAD/NAD-bd_sf"/>
</dbReference>
<evidence type="ECO:0000313" key="2">
    <source>
        <dbReference type="EMBL" id="PRY89364.1"/>
    </source>
</evidence>
<dbReference type="PANTHER" id="PTHR42685">
    <property type="entry name" value="GERANYLGERANYL DIPHOSPHATE REDUCTASE"/>
    <property type="match status" value="1"/>
</dbReference>
<protein>
    <submittedName>
        <fullName evidence="2">Digeranylgeranylglycerophospholipid reductase</fullName>
    </submittedName>
</protein>
<dbReference type="AlphaFoldDB" id="A0A2T0WS42"/>
<organism evidence="2 3">
    <name type="scientific">Donghicola tyrosinivorans</name>
    <dbReference type="NCBI Taxonomy" id="1652492"/>
    <lineage>
        <taxon>Bacteria</taxon>
        <taxon>Pseudomonadati</taxon>
        <taxon>Pseudomonadota</taxon>
        <taxon>Alphaproteobacteria</taxon>
        <taxon>Rhodobacterales</taxon>
        <taxon>Roseobacteraceae</taxon>
        <taxon>Donghicola</taxon>
    </lineage>
</organism>
<dbReference type="Pfam" id="PF01494">
    <property type="entry name" value="FAD_binding_3"/>
    <property type="match status" value="1"/>
</dbReference>
<accession>A0A2T0WS42</accession>
<dbReference type="PANTHER" id="PTHR42685:SF18">
    <property type="entry name" value="DIGERANYLGERANYLGLYCEROPHOSPHOLIPID REDUCTASE"/>
    <property type="match status" value="1"/>
</dbReference>